<feature type="region of interest" description="Disordered" evidence="1">
    <location>
        <begin position="86"/>
        <end position="136"/>
    </location>
</feature>
<reference evidence="2" key="1">
    <citation type="journal article" date="2023" name="G3 (Bethesda)">
        <title>A reference genome for the long-term kleptoplast-retaining sea slug Elysia crispata morphotype clarki.</title>
        <authorList>
            <person name="Eastman K.E."/>
            <person name="Pendleton A.L."/>
            <person name="Shaikh M.A."/>
            <person name="Suttiyut T."/>
            <person name="Ogas R."/>
            <person name="Tomko P."/>
            <person name="Gavelis G."/>
            <person name="Widhalm J.R."/>
            <person name="Wisecaver J.H."/>
        </authorList>
    </citation>
    <scope>NUCLEOTIDE SEQUENCE</scope>
    <source>
        <strain evidence="2">ECLA1</strain>
    </source>
</reference>
<feature type="compositionally biased region" description="Basic and acidic residues" evidence="1">
    <location>
        <begin position="118"/>
        <end position="133"/>
    </location>
</feature>
<dbReference type="Proteomes" id="UP001283361">
    <property type="component" value="Unassembled WGS sequence"/>
</dbReference>
<dbReference type="AlphaFoldDB" id="A0AAE1D3J9"/>
<evidence type="ECO:0000313" key="3">
    <source>
        <dbReference type="Proteomes" id="UP001283361"/>
    </source>
</evidence>
<accession>A0AAE1D3J9</accession>
<keyword evidence="3" id="KW-1185">Reference proteome</keyword>
<name>A0AAE1D3J9_9GAST</name>
<evidence type="ECO:0000256" key="1">
    <source>
        <dbReference type="SAM" id="MobiDB-lite"/>
    </source>
</evidence>
<dbReference type="EMBL" id="JAWDGP010005634">
    <property type="protein sequence ID" value="KAK3754813.1"/>
    <property type="molecule type" value="Genomic_DNA"/>
</dbReference>
<proteinExistence type="predicted"/>
<organism evidence="2 3">
    <name type="scientific">Elysia crispata</name>
    <name type="common">lettuce slug</name>
    <dbReference type="NCBI Taxonomy" id="231223"/>
    <lineage>
        <taxon>Eukaryota</taxon>
        <taxon>Metazoa</taxon>
        <taxon>Spiralia</taxon>
        <taxon>Lophotrochozoa</taxon>
        <taxon>Mollusca</taxon>
        <taxon>Gastropoda</taxon>
        <taxon>Heterobranchia</taxon>
        <taxon>Euthyneura</taxon>
        <taxon>Panpulmonata</taxon>
        <taxon>Sacoglossa</taxon>
        <taxon>Placobranchoidea</taxon>
        <taxon>Plakobranchidae</taxon>
        <taxon>Elysia</taxon>
    </lineage>
</organism>
<sequence>MTFMLRTEKEQKSVQDILSLTPHVHPFNESGKDVACHLASLTAQGEYTGNHLPEGAVTSIVNPERSSARINKRLLGFKEARSASFKQSPRRKDFLLGGPSKKGPGIVVNPSPLPSKGSLREEPPSGAVYEREAPSAPSPTSALGFRPFDCMAKRHSFSMSVPRLLFEGFCCYADTSLALLSTMALGPESLRDLMRFELLTSLRTDALRRAKAAPDSSAQRCLLHAYIWKFPGRREPEKEEGERNRNSAKQALLGFALSQWLITSGRSKVLEDIADLRLHSRRNPEPFGCYRRQPPKGGFFLASCPAGGCHDFKEAPGNHYPSTSALAFPRGLHPSSDFGLRMTLLWETDRYQNPLKGSTLAKQTSEHFLGGFEKQVEGGRKAPLTVVEGQPCDIPFFGRDSKGSYGLEIILVGRESARISLKSSLRSRPFTNLERVPSRRTPPEGGGMSDFKVFSLQQVDNAYISSFRFASTLISLQRITCYAGLSAPFQGINDLYL</sequence>
<evidence type="ECO:0000313" key="2">
    <source>
        <dbReference type="EMBL" id="KAK3754813.1"/>
    </source>
</evidence>
<gene>
    <name evidence="2" type="ORF">RRG08_003612</name>
</gene>
<protein>
    <submittedName>
        <fullName evidence="2">Uncharacterized protein</fullName>
    </submittedName>
</protein>
<comment type="caution">
    <text evidence="2">The sequence shown here is derived from an EMBL/GenBank/DDBJ whole genome shotgun (WGS) entry which is preliminary data.</text>
</comment>